<keyword evidence="8" id="KW-0539">Nucleus</keyword>
<name>A0A8M1M8T4_NEOSC</name>
<dbReference type="GO" id="GO:0045893">
    <property type="term" value="P:positive regulation of DNA-templated transcription"/>
    <property type="evidence" value="ECO:0007669"/>
    <property type="project" value="TreeGrafter"/>
</dbReference>
<keyword evidence="4" id="KW-0862">Zinc</keyword>
<comment type="subcellular location">
    <subcellularLocation>
        <location evidence="1">Nucleus</location>
    </subcellularLocation>
</comment>
<dbReference type="KEGG" id="nsu:110571115"/>
<evidence type="ECO:0000259" key="11">
    <source>
        <dbReference type="Pfam" id="PF12269"/>
    </source>
</evidence>
<keyword evidence="6" id="KW-0238">DNA-binding</keyword>
<keyword evidence="12" id="KW-1185">Reference proteome</keyword>
<proteinExistence type="predicted"/>
<dbReference type="RefSeq" id="XP_044767549.1">
    <property type="nucleotide sequence ID" value="XM_044911614.1"/>
</dbReference>
<dbReference type="InterPro" id="IPR022056">
    <property type="entry name" value="CpG-bd_C"/>
</dbReference>
<dbReference type="GO" id="GO:0048188">
    <property type="term" value="C:Set1C/COMPASS complex"/>
    <property type="evidence" value="ECO:0007669"/>
    <property type="project" value="InterPro"/>
</dbReference>
<evidence type="ECO:0000256" key="2">
    <source>
        <dbReference type="ARBA" id="ARBA00022723"/>
    </source>
</evidence>
<sequence length="540" mass="61078">MVQDLAMVTLATAHSVTAACCGLQKSRLSQMLAVPLAPWMSETDEFLFLDGVLQKPAVNVKKMENLKIKKEKKQKQKLTEKWKHTDKTDAKDLALLRQCLGPGCVYPTRPGSKYCSDACGMKLAADRIYEILPKRIQQWQKSPCIAEEHGKKMLERIHREQQDAHTRLKDMECHFHELEAIILRGKQQAVCKDEETNKSNRNNVNLQIFCVSCGQSVSVRVALRHMEHCFAKYECKSSFGSMYPTCIEGATRLFCDVYNPKSKRYCKRLQVLCPEHSRDTKIPDDEVCGCPLVHNVFEVTGNFCCLPKRLCNLHYCWEKLRRAEVDLERLRVLHKLEELVEQEHKVRTAMTNRAGLLALMLHQTIQHDPLTTDLRSKPALYIEAPGGHEHFILVGLPEEAWDLCHICFDQAPSQASRAMEVCPCYVLGGLHTPNFFPFFARDPECRSKDPPPPGRPPKRTSPPMLPATETAPPLCSVSLEASSPSVRNGHSSNMAHPTGKRDLGAATFPAWQRGLGALNAPKHRFRNIPMLTLGGQRLRM</sequence>
<evidence type="ECO:0000256" key="10">
    <source>
        <dbReference type="SAM" id="MobiDB-lite"/>
    </source>
</evidence>
<evidence type="ECO:0000313" key="12">
    <source>
        <dbReference type="Proteomes" id="UP000248481"/>
    </source>
</evidence>
<accession>A0A8M1M8T4</accession>
<keyword evidence="7" id="KW-0804">Transcription</keyword>
<feature type="region of interest" description="Disordered" evidence="10">
    <location>
        <begin position="445"/>
        <end position="471"/>
    </location>
</feature>
<dbReference type="Proteomes" id="UP000248481">
    <property type="component" value="Chromosome X"/>
</dbReference>
<feature type="domain" description="CpG binding protein C-terminal" evidence="11">
    <location>
        <begin position="124"/>
        <end position="360"/>
    </location>
</feature>
<dbReference type="GeneID" id="110571115"/>
<dbReference type="AlphaFoldDB" id="A0A8M1M8T4"/>
<reference evidence="13" key="1">
    <citation type="submission" date="2025-08" db="UniProtKB">
        <authorList>
            <consortium name="RefSeq"/>
        </authorList>
    </citation>
    <scope>IDENTIFICATION</scope>
    <source>
        <tissue evidence="13">Blood</tissue>
    </source>
</reference>
<dbReference type="PANTHER" id="PTHR46174">
    <property type="entry name" value="CXXC-TYPE ZINC FINGER PROTEIN 1"/>
    <property type="match status" value="1"/>
</dbReference>
<dbReference type="InterPro" id="IPR037869">
    <property type="entry name" value="Spp1/CFP1"/>
</dbReference>
<evidence type="ECO:0000256" key="4">
    <source>
        <dbReference type="ARBA" id="ARBA00022833"/>
    </source>
</evidence>
<evidence type="ECO:0000256" key="9">
    <source>
        <dbReference type="ARBA" id="ARBA00023828"/>
    </source>
</evidence>
<evidence type="ECO:0000313" key="13">
    <source>
        <dbReference type="RefSeq" id="XP_044767549.1"/>
    </source>
</evidence>
<evidence type="ECO:0000256" key="8">
    <source>
        <dbReference type="ARBA" id="ARBA00023242"/>
    </source>
</evidence>
<protein>
    <recommendedName>
        <fullName evidence="9">CXXC-type zinc finger protein 1</fullName>
    </recommendedName>
</protein>
<keyword evidence="5" id="KW-0805">Transcription regulation</keyword>
<organism evidence="12 13">
    <name type="scientific">Neomonachus schauinslandi</name>
    <name type="common">Hawaiian monk seal</name>
    <name type="synonym">Monachus schauinslandi</name>
    <dbReference type="NCBI Taxonomy" id="29088"/>
    <lineage>
        <taxon>Eukaryota</taxon>
        <taxon>Metazoa</taxon>
        <taxon>Chordata</taxon>
        <taxon>Craniata</taxon>
        <taxon>Vertebrata</taxon>
        <taxon>Euteleostomi</taxon>
        <taxon>Mammalia</taxon>
        <taxon>Eutheria</taxon>
        <taxon>Laurasiatheria</taxon>
        <taxon>Carnivora</taxon>
        <taxon>Caniformia</taxon>
        <taxon>Pinnipedia</taxon>
        <taxon>Phocidae</taxon>
        <taxon>Monachinae</taxon>
        <taxon>Monachini</taxon>
        <taxon>Neomonachus</taxon>
    </lineage>
</organism>
<dbReference type="Pfam" id="PF12269">
    <property type="entry name" value="CpG_bind_C"/>
    <property type="match status" value="1"/>
</dbReference>
<keyword evidence="3" id="KW-0863">Zinc-finger</keyword>
<evidence type="ECO:0000256" key="6">
    <source>
        <dbReference type="ARBA" id="ARBA00023125"/>
    </source>
</evidence>
<dbReference type="GO" id="GO:0003677">
    <property type="term" value="F:DNA binding"/>
    <property type="evidence" value="ECO:0007669"/>
    <property type="project" value="UniProtKB-KW"/>
</dbReference>
<gene>
    <name evidence="13" type="primary">LOC110571115</name>
</gene>
<evidence type="ECO:0000256" key="7">
    <source>
        <dbReference type="ARBA" id="ARBA00023163"/>
    </source>
</evidence>
<evidence type="ECO:0000256" key="5">
    <source>
        <dbReference type="ARBA" id="ARBA00023015"/>
    </source>
</evidence>
<keyword evidence="2" id="KW-0479">Metal-binding</keyword>
<evidence type="ECO:0000256" key="3">
    <source>
        <dbReference type="ARBA" id="ARBA00022771"/>
    </source>
</evidence>
<feature type="compositionally biased region" description="Pro residues" evidence="10">
    <location>
        <begin position="450"/>
        <end position="465"/>
    </location>
</feature>
<evidence type="ECO:0000256" key="1">
    <source>
        <dbReference type="ARBA" id="ARBA00004123"/>
    </source>
</evidence>
<dbReference type="GO" id="GO:0008270">
    <property type="term" value="F:zinc ion binding"/>
    <property type="evidence" value="ECO:0007669"/>
    <property type="project" value="UniProtKB-KW"/>
</dbReference>
<dbReference type="PANTHER" id="PTHR46174:SF1">
    <property type="entry name" value="CXXC-TYPE ZINC FINGER PROTEIN 1"/>
    <property type="match status" value="1"/>
</dbReference>